<dbReference type="EMBL" id="CM000883">
    <property type="protein sequence ID" value="PNT64274.1"/>
    <property type="molecule type" value="Genomic_DNA"/>
</dbReference>
<dbReference type="EMBL" id="CM000883">
    <property type="protein sequence ID" value="PNT64275.1"/>
    <property type="molecule type" value="Genomic_DNA"/>
</dbReference>
<dbReference type="Gramene" id="PNT64275">
    <property type="protein sequence ID" value="PNT64275"/>
    <property type="gene ID" value="BRADI_4g26930v3"/>
</dbReference>
<dbReference type="Gramene" id="PNT64274">
    <property type="protein sequence ID" value="PNT64274"/>
    <property type="gene ID" value="BRADI_4g26930v3"/>
</dbReference>
<dbReference type="HOGENOM" id="CLU_1398116_0_0_1"/>
<evidence type="ECO:0000313" key="2">
    <source>
        <dbReference type="EMBL" id="PNT64274.1"/>
    </source>
</evidence>
<keyword evidence="4" id="KW-1185">Reference proteome</keyword>
<accession>I1INZ3</accession>
<evidence type="ECO:0000313" key="4">
    <source>
        <dbReference type="Proteomes" id="UP000008810"/>
    </source>
</evidence>
<evidence type="ECO:0000313" key="3">
    <source>
        <dbReference type="EnsemblPlants" id="KQJ89639"/>
    </source>
</evidence>
<sequence length="195" mass="21140">MAMLRPAARAAATSGRRCCTLRLEVLRAAARAASMTGRCESATGGAGMTGRRCCESATTDLPCCDPRPEVLGLPASHAATRDRRCCDNQLALLRPENGSAATTGRCKGRAAAPTEEDWAAGHGGRFFRRTSDMVAAAGLQGRSFCCWRWSAAAARQQQATRQYILRPRRQHQQSSSITPASVRRRSMHAGQRRQH</sequence>
<dbReference type="EMBL" id="CM000883">
    <property type="protein sequence ID" value="KQJ89639.1"/>
    <property type="molecule type" value="Genomic_DNA"/>
</dbReference>
<reference evidence="2 3" key="1">
    <citation type="journal article" date="2010" name="Nature">
        <title>Genome sequencing and analysis of the model grass Brachypodium distachyon.</title>
        <authorList>
            <consortium name="International Brachypodium Initiative"/>
        </authorList>
    </citation>
    <scope>NUCLEOTIDE SEQUENCE [LARGE SCALE GENOMIC DNA]</scope>
    <source>
        <strain evidence="2 3">Bd21</strain>
    </source>
</reference>
<organism evidence="2">
    <name type="scientific">Brachypodium distachyon</name>
    <name type="common">Purple false brome</name>
    <name type="synonym">Trachynia distachya</name>
    <dbReference type="NCBI Taxonomy" id="15368"/>
    <lineage>
        <taxon>Eukaryota</taxon>
        <taxon>Viridiplantae</taxon>
        <taxon>Streptophyta</taxon>
        <taxon>Embryophyta</taxon>
        <taxon>Tracheophyta</taxon>
        <taxon>Spermatophyta</taxon>
        <taxon>Magnoliopsida</taxon>
        <taxon>Liliopsida</taxon>
        <taxon>Poales</taxon>
        <taxon>Poaceae</taxon>
        <taxon>BOP clade</taxon>
        <taxon>Pooideae</taxon>
        <taxon>Stipodae</taxon>
        <taxon>Brachypodieae</taxon>
        <taxon>Brachypodium</taxon>
    </lineage>
</organism>
<feature type="region of interest" description="Disordered" evidence="1">
    <location>
        <begin position="164"/>
        <end position="195"/>
    </location>
</feature>
<dbReference type="EnsemblPlants" id="PNT64274">
    <property type="protein sequence ID" value="PNT64274"/>
    <property type="gene ID" value="BRADI_4g26930v3"/>
</dbReference>
<dbReference type="InParanoid" id="I1INZ3"/>
<dbReference type="Gramene" id="KQJ89639">
    <property type="protein sequence ID" value="KQJ89639"/>
    <property type="gene ID" value="BRADI_4g26930v3"/>
</dbReference>
<protein>
    <submittedName>
        <fullName evidence="2 3">Uncharacterized protein</fullName>
    </submittedName>
</protein>
<dbReference type="Proteomes" id="UP000008810">
    <property type="component" value="Chromosome 4"/>
</dbReference>
<dbReference type="EnsemblPlants" id="PNT64275">
    <property type="protein sequence ID" value="PNT64275"/>
    <property type="gene ID" value="BRADI_4g26930v3"/>
</dbReference>
<gene>
    <name evidence="2" type="ORF">BRADI_4g26930v3</name>
</gene>
<dbReference type="EnsemblPlants" id="KQJ89639">
    <property type="protein sequence ID" value="KQJ89639"/>
    <property type="gene ID" value="BRADI_4g26930v3"/>
</dbReference>
<evidence type="ECO:0000256" key="1">
    <source>
        <dbReference type="SAM" id="MobiDB-lite"/>
    </source>
</evidence>
<reference evidence="2" key="2">
    <citation type="submission" date="2017-06" db="EMBL/GenBank/DDBJ databases">
        <title>WGS assembly of Brachypodium distachyon.</title>
        <authorList>
            <consortium name="The International Brachypodium Initiative"/>
            <person name="Lucas S."/>
            <person name="Harmon-Smith M."/>
            <person name="Lail K."/>
            <person name="Tice H."/>
            <person name="Grimwood J."/>
            <person name="Bruce D."/>
            <person name="Barry K."/>
            <person name="Shu S."/>
            <person name="Lindquist E."/>
            <person name="Wang M."/>
            <person name="Pitluck S."/>
            <person name="Vogel J.P."/>
            <person name="Garvin D.F."/>
            <person name="Mockler T.C."/>
            <person name="Schmutz J."/>
            <person name="Rokhsar D."/>
            <person name="Bevan M.W."/>
        </authorList>
    </citation>
    <scope>NUCLEOTIDE SEQUENCE</scope>
    <source>
        <strain evidence="2">Bd21</strain>
    </source>
</reference>
<proteinExistence type="predicted"/>
<dbReference type="AlphaFoldDB" id="I1INZ3"/>
<reference evidence="3" key="3">
    <citation type="submission" date="2018-08" db="UniProtKB">
        <authorList>
            <consortium name="EnsemblPlants"/>
        </authorList>
    </citation>
    <scope>IDENTIFICATION</scope>
    <source>
        <strain evidence="3">cv. Bd21</strain>
    </source>
</reference>
<feature type="compositionally biased region" description="Basic residues" evidence="1">
    <location>
        <begin position="182"/>
        <end position="195"/>
    </location>
</feature>
<name>I1INZ3_BRADI</name>